<evidence type="ECO:0000313" key="2">
    <source>
        <dbReference type="Proteomes" id="UP001434883"/>
    </source>
</evidence>
<gene>
    <name evidence="1" type="ORF">XENOCAPTIV_015202</name>
</gene>
<reference evidence="1 2" key="1">
    <citation type="submission" date="2021-06" db="EMBL/GenBank/DDBJ databases">
        <authorList>
            <person name="Palmer J.M."/>
        </authorList>
    </citation>
    <scope>NUCLEOTIDE SEQUENCE [LARGE SCALE GENOMIC DNA]</scope>
    <source>
        <strain evidence="1 2">XC_2019</strain>
        <tissue evidence="1">Muscle</tissue>
    </source>
</reference>
<dbReference type="Proteomes" id="UP001434883">
    <property type="component" value="Unassembled WGS sequence"/>
</dbReference>
<accession>A0ABV0QA55</accession>
<organism evidence="1 2">
    <name type="scientific">Xenoophorus captivus</name>
    <dbReference type="NCBI Taxonomy" id="1517983"/>
    <lineage>
        <taxon>Eukaryota</taxon>
        <taxon>Metazoa</taxon>
        <taxon>Chordata</taxon>
        <taxon>Craniata</taxon>
        <taxon>Vertebrata</taxon>
        <taxon>Euteleostomi</taxon>
        <taxon>Actinopterygii</taxon>
        <taxon>Neopterygii</taxon>
        <taxon>Teleostei</taxon>
        <taxon>Neoteleostei</taxon>
        <taxon>Acanthomorphata</taxon>
        <taxon>Ovalentaria</taxon>
        <taxon>Atherinomorphae</taxon>
        <taxon>Cyprinodontiformes</taxon>
        <taxon>Goodeidae</taxon>
        <taxon>Xenoophorus</taxon>
    </lineage>
</organism>
<dbReference type="EMBL" id="JAHRIN010003146">
    <property type="protein sequence ID" value="MEQ2192665.1"/>
    <property type="molecule type" value="Genomic_DNA"/>
</dbReference>
<comment type="caution">
    <text evidence="1">The sequence shown here is derived from an EMBL/GenBank/DDBJ whole genome shotgun (WGS) entry which is preliminary data.</text>
</comment>
<sequence>MVTKRGLCSVSRRANWILIKSLSGRYKTICRSENKNTGQPSFLTLNVSQVRGAFDGSHLPTCSVSNHHDFKLLVLAVLLRVRHDTACSPTACVRNARKQFEPETESPACVRSSQRGV</sequence>
<name>A0ABV0QA55_9TELE</name>
<keyword evidence="2" id="KW-1185">Reference proteome</keyword>
<evidence type="ECO:0000313" key="1">
    <source>
        <dbReference type="EMBL" id="MEQ2192665.1"/>
    </source>
</evidence>
<protein>
    <submittedName>
        <fullName evidence="1">Uncharacterized protein</fullName>
    </submittedName>
</protein>
<proteinExistence type="predicted"/>